<comment type="caution">
    <text evidence="5">The sequence shown here is derived from an EMBL/GenBank/DDBJ whole genome shotgun (WGS) entry which is preliminary data.</text>
</comment>
<dbReference type="CDD" id="cd07377">
    <property type="entry name" value="WHTH_GntR"/>
    <property type="match status" value="1"/>
</dbReference>
<dbReference type="Pfam" id="PF00392">
    <property type="entry name" value="GntR"/>
    <property type="match status" value="1"/>
</dbReference>
<dbReference type="SMART" id="SM00345">
    <property type="entry name" value="HTH_GNTR"/>
    <property type="match status" value="1"/>
</dbReference>
<name>A0A4Y8Q0S4_9BACL</name>
<dbReference type="PANTHER" id="PTHR38445">
    <property type="entry name" value="HTH-TYPE TRANSCRIPTIONAL REPRESSOR YTRA"/>
    <property type="match status" value="1"/>
</dbReference>
<dbReference type="InterPro" id="IPR000524">
    <property type="entry name" value="Tscrpt_reg_HTH_GntR"/>
</dbReference>
<protein>
    <submittedName>
        <fullName evidence="5">GntR family transcriptional regulator</fullName>
    </submittedName>
</protein>
<sequence>MDKGASIPIRLSPDSAEPMYHQIEVQLRALILSGRLPEGTLLPSIREFAAELTCSVITIRRVYQDLENEGILRTKQGTGTFVARVDTGERERYRKEAVAEALREAARAGLQVPCTPGELRALFEEALALARADMGMNGGSES</sequence>
<keyword evidence="1" id="KW-0805">Transcription regulation</keyword>
<dbReference type="InterPro" id="IPR036390">
    <property type="entry name" value="WH_DNA-bd_sf"/>
</dbReference>
<keyword evidence="3" id="KW-0804">Transcription</keyword>
<dbReference type="InterPro" id="IPR036388">
    <property type="entry name" value="WH-like_DNA-bd_sf"/>
</dbReference>
<dbReference type="Gene3D" id="1.10.10.10">
    <property type="entry name" value="Winged helix-like DNA-binding domain superfamily/Winged helix DNA-binding domain"/>
    <property type="match status" value="1"/>
</dbReference>
<dbReference type="RefSeq" id="WP_134754401.1">
    <property type="nucleotide sequence ID" value="NZ_MYFO02000005.1"/>
</dbReference>
<dbReference type="PROSITE" id="PS50949">
    <property type="entry name" value="HTH_GNTR"/>
    <property type="match status" value="1"/>
</dbReference>
<dbReference type="AlphaFoldDB" id="A0A4Y8Q0S4"/>
<feature type="domain" description="HTH gntR-type" evidence="4">
    <location>
        <begin position="17"/>
        <end position="85"/>
    </location>
</feature>
<evidence type="ECO:0000313" key="6">
    <source>
        <dbReference type="Proteomes" id="UP000298246"/>
    </source>
</evidence>
<evidence type="ECO:0000256" key="1">
    <source>
        <dbReference type="ARBA" id="ARBA00023015"/>
    </source>
</evidence>
<reference evidence="5 6" key="1">
    <citation type="submission" date="2017-03" db="EMBL/GenBank/DDBJ databases">
        <title>Isolation of Levoglucosan Utilizing Bacteria.</title>
        <authorList>
            <person name="Arya A.S."/>
        </authorList>
    </citation>
    <scope>NUCLEOTIDE SEQUENCE [LARGE SCALE GENOMIC DNA]</scope>
    <source>
        <strain evidence="5 6">MEC069</strain>
    </source>
</reference>
<evidence type="ECO:0000313" key="5">
    <source>
        <dbReference type="EMBL" id="TFE86240.1"/>
    </source>
</evidence>
<dbReference type="EMBL" id="MYFO01000020">
    <property type="protein sequence ID" value="TFE86240.1"/>
    <property type="molecule type" value="Genomic_DNA"/>
</dbReference>
<gene>
    <name evidence="5" type="ORF">B5M42_15480</name>
</gene>
<dbReference type="SUPFAM" id="SSF46785">
    <property type="entry name" value="Winged helix' DNA-binding domain"/>
    <property type="match status" value="1"/>
</dbReference>
<dbReference type="GO" id="GO:0003677">
    <property type="term" value="F:DNA binding"/>
    <property type="evidence" value="ECO:0007669"/>
    <property type="project" value="UniProtKB-KW"/>
</dbReference>
<keyword evidence="2" id="KW-0238">DNA-binding</keyword>
<dbReference type="OrthoDB" id="9801546at2"/>
<organism evidence="5 6">
    <name type="scientific">Paenibacillus athensensis</name>
    <dbReference type="NCBI Taxonomy" id="1967502"/>
    <lineage>
        <taxon>Bacteria</taxon>
        <taxon>Bacillati</taxon>
        <taxon>Bacillota</taxon>
        <taxon>Bacilli</taxon>
        <taxon>Bacillales</taxon>
        <taxon>Paenibacillaceae</taxon>
        <taxon>Paenibacillus</taxon>
    </lineage>
</organism>
<accession>A0A4Y8Q0S4</accession>
<evidence type="ECO:0000256" key="3">
    <source>
        <dbReference type="ARBA" id="ARBA00023163"/>
    </source>
</evidence>
<proteinExistence type="predicted"/>
<dbReference type="PANTHER" id="PTHR38445:SF9">
    <property type="entry name" value="HTH-TYPE TRANSCRIPTIONAL REPRESSOR YTRA"/>
    <property type="match status" value="1"/>
</dbReference>
<evidence type="ECO:0000259" key="4">
    <source>
        <dbReference type="PROSITE" id="PS50949"/>
    </source>
</evidence>
<dbReference type="Proteomes" id="UP000298246">
    <property type="component" value="Unassembled WGS sequence"/>
</dbReference>
<dbReference type="GO" id="GO:0003700">
    <property type="term" value="F:DNA-binding transcription factor activity"/>
    <property type="evidence" value="ECO:0007669"/>
    <property type="project" value="InterPro"/>
</dbReference>
<evidence type="ECO:0000256" key="2">
    <source>
        <dbReference type="ARBA" id="ARBA00023125"/>
    </source>
</evidence>
<keyword evidence="6" id="KW-1185">Reference proteome</keyword>